<evidence type="ECO:0000256" key="4">
    <source>
        <dbReference type="ARBA" id="ARBA00023204"/>
    </source>
</evidence>
<comment type="similarity">
    <text evidence="1 5">Belongs to the DNA glycosylase MPG family.</text>
</comment>
<dbReference type="InterPro" id="IPR003180">
    <property type="entry name" value="MPG"/>
</dbReference>
<dbReference type="SUPFAM" id="SSF50486">
    <property type="entry name" value="FMT C-terminal domain-like"/>
    <property type="match status" value="1"/>
</dbReference>
<dbReference type="GO" id="GO:0003905">
    <property type="term" value="F:alkylbase DNA N-glycosylase activity"/>
    <property type="evidence" value="ECO:0007669"/>
    <property type="project" value="InterPro"/>
</dbReference>
<dbReference type="CDD" id="cd00540">
    <property type="entry name" value="AAG"/>
    <property type="match status" value="1"/>
</dbReference>
<dbReference type="RefSeq" id="WP_330483701.1">
    <property type="nucleotide sequence ID" value="NZ_JAZBJZ010000038.1"/>
</dbReference>
<dbReference type="AlphaFoldDB" id="A0AAW9PW94"/>
<evidence type="ECO:0000256" key="2">
    <source>
        <dbReference type="ARBA" id="ARBA00022763"/>
    </source>
</evidence>
<dbReference type="NCBIfam" id="TIGR00567">
    <property type="entry name" value="3mg"/>
    <property type="match status" value="1"/>
</dbReference>
<evidence type="ECO:0000256" key="5">
    <source>
        <dbReference type="HAMAP-Rule" id="MF_00527"/>
    </source>
</evidence>
<name>A0AAW9PW94_9CYAN</name>
<gene>
    <name evidence="6" type="ORF">V2H45_10980</name>
</gene>
<evidence type="ECO:0000313" key="6">
    <source>
        <dbReference type="EMBL" id="MEE3717272.1"/>
    </source>
</evidence>
<dbReference type="EC" id="3.2.2.-" evidence="5"/>
<dbReference type="Pfam" id="PF02245">
    <property type="entry name" value="Pur_DNA_glyco"/>
    <property type="match status" value="1"/>
</dbReference>
<organism evidence="6 7">
    <name type="scientific">Tumidithrix elongata BACA0141</name>
    <dbReference type="NCBI Taxonomy" id="2716417"/>
    <lineage>
        <taxon>Bacteria</taxon>
        <taxon>Bacillati</taxon>
        <taxon>Cyanobacteriota</taxon>
        <taxon>Cyanophyceae</taxon>
        <taxon>Pseudanabaenales</taxon>
        <taxon>Pseudanabaenaceae</taxon>
        <taxon>Tumidithrix</taxon>
        <taxon>Tumidithrix elongata</taxon>
    </lineage>
</organism>
<protein>
    <recommendedName>
        <fullName evidence="5">Putative 3-methyladenine DNA glycosylase</fullName>
        <ecNumber evidence="5">3.2.2.-</ecNumber>
    </recommendedName>
</protein>
<dbReference type="InterPro" id="IPR011034">
    <property type="entry name" value="Formyl_transferase-like_C_sf"/>
</dbReference>
<evidence type="ECO:0000256" key="3">
    <source>
        <dbReference type="ARBA" id="ARBA00022801"/>
    </source>
</evidence>
<dbReference type="PANTHER" id="PTHR10429:SF0">
    <property type="entry name" value="DNA-3-METHYLADENINE GLYCOSYLASE"/>
    <property type="match status" value="1"/>
</dbReference>
<dbReference type="HAMAP" id="MF_00527">
    <property type="entry name" value="3MGH"/>
    <property type="match status" value="1"/>
</dbReference>
<keyword evidence="4 5" id="KW-0234">DNA repair</keyword>
<dbReference type="PANTHER" id="PTHR10429">
    <property type="entry name" value="DNA-3-METHYLADENINE GLYCOSYLASE"/>
    <property type="match status" value="1"/>
</dbReference>
<dbReference type="Gene3D" id="3.10.300.10">
    <property type="entry name" value="Methylpurine-DNA glycosylase (MPG)"/>
    <property type="match status" value="1"/>
</dbReference>
<comment type="caution">
    <text evidence="6">The sequence shown here is derived from an EMBL/GenBank/DDBJ whole genome shotgun (WGS) entry which is preliminary data.</text>
</comment>
<evidence type="ECO:0000256" key="1">
    <source>
        <dbReference type="ARBA" id="ARBA00009232"/>
    </source>
</evidence>
<dbReference type="GO" id="GO:0003677">
    <property type="term" value="F:DNA binding"/>
    <property type="evidence" value="ECO:0007669"/>
    <property type="project" value="InterPro"/>
</dbReference>
<evidence type="ECO:0000313" key="7">
    <source>
        <dbReference type="Proteomes" id="UP001333818"/>
    </source>
</evidence>
<keyword evidence="3 5" id="KW-0378">Hydrolase</keyword>
<dbReference type="InterPro" id="IPR036995">
    <property type="entry name" value="MPG_sf"/>
</dbReference>
<dbReference type="GO" id="GO:0006284">
    <property type="term" value="P:base-excision repair"/>
    <property type="evidence" value="ECO:0007669"/>
    <property type="project" value="InterPro"/>
</dbReference>
<dbReference type="EMBL" id="JAZBJZ010000038">
    <property type="protein sequence ID" value="MEE3717272.1"/>
    <property type="molecule type" value="Genomic_DNA"/>
</dbReference>
<accession>A0AAW9PW94</accession>
<dbReference type="FunFam" id="3.10.300.10:FF:000001">
    <property type="entry name" value="Putative 3-methyladenine DNA glycosylase"/>
    <property type="match status" value="1"/>
</dbReference>
<dbReference type="Proteomes" id="UP001333818">
    <property type="component" value="Unassembled WGS sequence"/>
</dbReference>
<proteinExistence type="inferred from homology"/>
<keyword evidence="2 5" id="KW-0227">DNA damage</keyword>
<sequence length="186" mass="20868">MDLAWYARKAQEVAPDLVGCTLVRRIDGVDYRGLIVETEAYSYGDPACHGYAGKTDRNAAIFGVPGSVYVYLIYGMYHCVNIVTEAEDVCSAVLLRALELDRIPTWVSQTEKPSRIAAGPGKICRALKIDRSLNDIKLERDCPLWIEPRNPNFSETLHQTTRIGITKGAEIPWRWYLKGHPSVSKL</sequence>
<keyword evidence="7" id="KW-1185">Reference proteome</keyword>
<reference evidence="6" key="1">
    <citation type="submission" date="2024-01" db="EMBL/GenBank/DDBJ databases">
        <title>Bank of Algae and Cyanobacteria of the Azores (BACA) strain genomes.</title>
        <authorList>
            <person name="Luz R."/>
            <person name="Cordeiro R."/>
            <person name="Fonseca A."/>
            <person name="Goncalves V."/>
        </authorList>
    </citation>
    <scope>NUCLEOTIDE SEQUENCE</scope>
    <source>
        <strain evidence="6">BACA0141</strain>
    </source>
</reference>